<dbReference type="InterPro" id="IPR003615">
    <property type="entry name" value="HNH_nuc"/>
</dbReference>
<evidence type="ECO:0000256" key="1">
    <source>
        <dbReference type="SAM" id="MobiDB-lite"/>
    </source>
</evidence>
<dbReference type="SMART" id="SM00507">
    <property type="entry name" value="HNHc"/>
    <property type="match status" value="1"/>
</dbReference>
<evidence type="ECO:0000259" key="2">
    <source>
        <dbReference type="SMART" id="SM00470"/>
    </source>
</evidence>
<feature type="domain" description="HNH nuclease" evidence="3">
    <location>
        <begin position="370"/>
        <end position="428"/>
    </location>
</feature>
<reference evidence="4 5" key="1">
    <citation type="journal article" date="2015" name="Int. J. Syst. Evol. Microbiol.">
        <title>Bacillus glycinifermentans sp. nov., isolated from fermented soybean paste.</title>
        <authorList>
            <person name="Kim S.J."/>
            <person name="Dunlap C.A."/>
            <person name="Kwon S.W."/>
            <person name="Rooney A.P."/>
        </authorList>
    </citation>
    <scope>NUCLEOTIDE SEQUENCE [LARGE SCALE GENOMIC DNA]</scope>
    <source>
        <strain evidence="4 5">GO-13</strain>
    </source>
</reference>
<feature type="domain" description="ParB-like N-terminal" evidence="2">
    <location>
        <begin position="169"/>
        <end position="259"/>
    </location>
</feature>
<dbReference type="GO" id="GO:0004519">
    <property type="term" value="F:endonuclease activity"/>
    <property type="evidence" value="ECO:0007669"/>
    <property type="project" value="InterPro"/>
</dbReference>
<feature type="compositionally biased region" description="Acidic residues" evidence="1">
    <location>
        <begin position="60"/>
        <end position="69"/>
    </location>
</feature>
<name>A0A0T6BN47_9BACI</name>
<feature type="compositionally biased region" description="Polar residues" evidence="1">
    <location>
        <begin position="45"/>
        <end position="58"/>
    </location>
</feature>
<evidence type="ECO:0000313" key="5">
    <source>
        <dbReference type="Proteomes" id="UP000036168"/>
    </source>
</evidence>
<dbReference type="Pfam" id="PF01844">
    <property type="entry name" value="HNH"/>
    <property type="match status" value="1"/>
</dbReference>
<feature type="region of interest" description="Disordered" evidence="1">
    <location>
        <begin position="11"/>
        <end position="69"/>
    </location>
</feature>
<sequence length="499" mass="58453">MTKVNLERLAQKRERLLKQNPQQNSDDTRDTESTDISDLEEALTRASSNLKKTENQAGMSEEDPQIDADIPEEELEEVVLLEEDNDLTPLEKDHLIQESINKIFVNDNENPLNQFKDPVVQEDDIDDLEENEYLESLQNKVTDPKLEENYFYEDGKPRLTRREGKIETIPLALDDIIIRNSIRDQSLYKNLSRLGKSIEMQGLLKPILVLVNDNGEYELVDGIRRIEVFRNKGIDTIPANVDHTLIPDLLNYYRLTANQMRLNYFLSELMTVGRRIEENSIYFHPTTFDVLMGLNEGDYMKMKDIQSYNTDPFFSDVDEGKMTIPAAWKKMERKRQKEREQDEEGKEDISDYDLTPNQQSTSEREPLPFTLRRIIEDRDEKCCQACGLGYGAEEYLAFLYEVHHMTPVWQEGEDIEENLILLCRNCHTLVHKIAEQPKLFQNERTRIDYANAISLANIILNGKQFYEKRPELTQYEHYIENRQTPWLQEAEIEVIDDDN</sequence>
<dbReference type="SMART" id="SM00470">
    <property type="entry name" value="ParB"/>
    <property type="match status" value="1"/>
</dbReference>
<dbReference type="GO" id="GO:0008270">
    <property type="term" value="F:zinc ion binding"/>
    <property type="evidence" value="ECO:0007669"/>
    <property type="project" value="InterPro"/>
</dbReference>
<comment type="caution">
    <text evidence="4">The sequence shown here is derived from an EMBL/GenBank/DDBJ whole genome shotgun (WGS) entry which is preliminary data.</text>
</comment>
<accession>A0A0T6BN47</accession>
<dbReference type="Proteomes" id="UP000036168">
    <property type="component" value="Unassembled WGS sequence"/>
</dbReference>
<protein>
    <recommendedName>
        <fullName evidence="6">HNH endonuclease</fullName>
    </recommendedName>
</protein>
<dbReference type="Pfam" id="PF02195">
    <property type="entry name" value="ParB_N"/>
    <property type="match status" value="1"/>
</dbReference>
<feature type="region of interest" description="Disordered" evidence="1">
    <location>
        <begin position="330"/>
        <end position="365"/>
    </location>
</feature>
<dbReference type="OrthoDB" id="2662325at2"/>
<evidence type="ECO:0000313" key="4">
    <source>
        <dbReference type="EMBL" id="KRT93076.1"/>
    </source>
</evidence>
<dbReference type="InterPro" id="IPR003115">
    <property type="entry name" value="ParB_N"/>
</dbReference>
<gene>
    <name evidence="4" type="ORF">AB447_203850</name>
</gene>
<dbReference type="CDD" id="cd00085">
    <property type="entry name" value="HNHc"/>
    <property type="match status" value="1"/>
</dbReference>
<organism evidence="4 5">
    <name type="scientific">Bacillus glycinifermentans</name>
    <dbReference type="NCBI Taxonomy" id="1664069"/>
    <lineage>
        <taxon>Bacteria</taxon>
        <taxon>Bacillati</taxon>
        <taxon>Bacillota</taxon>
        <taxon>Bacilli</taxon>
        <taxon>Bacillales</taxon>
        <taxon>Bacillaceae</taxon>
        <taxon>Bacillus</taxon>
    </lineage>
</organism>
<dbReference type="SUPFAM" id="SSF110849">
    <property type="entry name" value="ParB/Sulfiredoxin"/>
    <property type="match status" value="1"/>
</dbReference>
<evidence type="ECO:0000259" key="3">
    <source>
        <dbReference type="SMART" id="SM00507"/>
    </source>
</evidence>
<dbReference type="Gene3D" id="1.10.30.50">
    <property type="match status" value="1"/>
</dbReference>
<dbReference type="InterPro" id="IPR036086">
    <property type="entry name" value="ParB/Sulfiredoxin_sf"/>
</dbReference>
<dbReference type="AlphaFoldDB" id="A0A0T6BN47"/>
<evidence type="ECO:0008006" key="6">
    <source>
        <dbReference type="Google" id="ProtNLM"/>
    </source>
</evidence>
<dbReference type="Gene3D" id="3.90.1530.30">
    <property type="match status" value="1"/>
</dbReference>
<dbReference type="InterPro" id="IPR002711">
    <property type="entry name" value="HNH"/>
</dbReference>
<dbReference type="EMBL" id="LECW02000023">
    <property type="protein sequence ID" value="KRT93076.1"/>
    <property type="molecule type" value="Genomic_DNA"/>
</dbReference>
<dbReference type="GO" id="GO:0003676">
    <property type="term" value="F:nucleic acid binding"/>
    <property type="evidence" value="ECO:0007669"/>
    <property type="project" value="InterPro"/>
</dbReference>
<proteinExistence type="predicted"/>